<feature type="domain" description="MYND-type" evidence="6">
    <location>
        <begin position="54"/>
        <end position="93"/>
    </location>
</feature>
<dbReference type="Gene3D" id="1.25.40.10">
    <property type="entry name" value="Tetratricopeptide repeat domain"/>
    <property type="match status" value="1"/>
</dbReference>
<keyword evidence="2 4" id="KW-0863">Zinc-finger</keyword>
<dbReference type="Gene3D" id="6.10.140.2220">
    <property type="match status" value="1"/>
</dbReference>
<dbReference type="OrthoDB" id="265717at2759"/>
<reference evidence="7" key="2">
    <citation type="submission" date="2021-01" db="UniProtKB">
        <authorList>
            <consortium name="EnsemblMetazoa"/>
        </authorList>
    </citation>
    <scope>IDENTIFICATION</scope>
</reference>
<dbReference type="SMART" id="SM00317">
    <property type="entry name" value="SET"/>
    <property type="match status" value="1"/>
</dbReference>
<dbReference type="InParanoid" id="A0A7M7PL91"/>
<dbReference type="Proteomes" id="UP000007110">
    <property type="component" value="Unassembled WGS sequence"/>
</dbReference>
<evidence type="ECO:0000256" key="1">
    <source>
        <dbReference type="ARBA" id="ARBA00022723"/>
    </source>
</evidence>
<dbReference type="Gene3D" id="2.170.270.10">
    <property type="entry name" value="SET domain"/>
    <property type="match status" value="1"/>
</dbReference>
<dbReference type="Pfam" id="PF00856">
    <property type="entry name" value="SET"/>
    <property type="match status" value="1"/>
</dbReference>
<dbReference type="RefSeq" id="XP_030852900.1">
    <property type="nucleotide sequence ID" value="XM_030997040.1"/>
</dbReference>
<reference evidence="8" key="1">
    <citation type="submission" date="2015-02" db="EMBL/GenBank/DDBJ databases">
        <title>Genome sequencing for Strongylocentrotus purpuratus.</title>
        <authorList>
            <person name="Murali S."/>
            <person name="Liu Y."/>
            <person name="Vee V."/>
            <person name="English A."/>
            <person name="Wang M."/>
            <person name="Skinner E."/>
            <person name="Han Y."/>
            <person name="Muzny D.M."/>
            <person name="Worley K.C."/>
            <person name="Gibbs R.A."/>
        </authorList>
    </citation>
    <scope>NUCLEOTIDE SEQUENCE</scope>
</reference>
<name>A0A7M7PL91_STRPU</name>
<dbReference type="PANTHER" id="PTHR12197">
    <property type="entry name" value="HISTONE-LYSINE N-METHYLTRANSFERASE SMYD"/>
    <property type="match status" value="1"/>
</dbReference>
<dbReference type="InterPro" id="IPR011990">
    <property type="entry name" value="TPR-like_helical_dom_sf"/>
</dbReference>
<evidence type="ECO:0000256" key="2">
    <source>
        <dbReference type="ARBA" id="ARBA00022771"/>
    </source>
</evidence>
<dbReference type="GO" id="GO:0008270">
    <property type="term" value="F:zinc ion binding"/>
    <property type="evidence" value="ECO:0007669"/>
    <property type="project" value="UniProtKB-KW"/>
</dbReference>
<organism evidence="7 8">
    <name type="scientific">Strongylocentrotus purpuratus</name>
    <name type="common">Purple sea urchin</name>
    <dbReference type="NCBI Taxonomy" id="7668"/>
    <lineage>
        <taxon>Eukaryota</taxon>
        <taxon>Metazoa</taxon>
        <taxon>Echinodermata</taxon>
        <taxon>Eleutherozoa</taxon>
        <taxon>Echinozoa</taxon>
        <taxon>Echinoidea</taxon>
        <taxon>Euechinoidea</taxon>
        <taxon>Echinacea</taxon>
        <taxon>Camarodonta</taxon>
        <taxon>Echinidea</taxon>
        <taxon>Strongylocentrotidae</taxon>
        <taxon>Strongylocentrotus</taxon>
    </lineage>
</organism>
<dbReference type="KEGG" id="spu:105441017"/>
<dbReference type="Gene3D" id="1.10.220.160">
    <property type="match status" value="1"/>
</dbReference>
<sequence length="435" mass="49654">MAVSAIPMEYVRVVKSATCGRSLVFTSKFAPGQCILEELPCAYTVKNDRRGSFCDFCLKKCSTLKKCSRCNYVSYCNKSCQIGDWARCHKQECKTLKKIHPRPPDLHVAQLLSQLIRKQSKSAPCTQEDEDCFPTTVDQLESNHEKLSDTKRNHFESLLCVLKQFLEEDVLAEPSSWLKMYGATLCNGFSIMDYGLYGLIDIANGVYLRASMVNHSCDPNCALVFDGRKLQVRTVKDVKEGEECTISYFTAVNYPTKERQAFLDHVHYFTCKCVKCIEEINALEPDAGLTEEILGLEKSKEEIEMQIQFALITKDWTKVLQKFETYLRSCLPAHHYLLVEVRDLAFGICCTIESWGKAAQMGQLITKPYRDHYGPYHPSLGIHLLRMGQALLNLKRFQEARKYLTEAKSVLEVTHGPQHSLMKSTSVQKLLCRFR</sequence>
<accession>A0A7M7PL91</accession>
<dbReference type="InterPro" id="IPR001214">
    <property type="entry name" value="SET_dom"/>
</dbReference>
<dbReference type="EnsemblMetazoa" id="XM_030997040">
    <property type="protein sequence ID" value="XP_030852900"/>
    <property type="gene ID" value="LOC105441017"/>
</dbReference>
<dbReference type="SUPFAM" id="SSF82199">
    <property type="entry name" value="SET domain"/>
    <property type="match status" value="1"/>
</dbReference>
<dbReference type="OMA" id="YIEQQKW"/>
<evidence type="ECO:0000256" key="3">
    <source>
        <dbReference type="ARBA" id="ARBA00022833"/>
    </source>
</evidence>
<dbReference type="PANTHER" id="PTHR12197:SF251">
    <property type="entry name" value="EG:BACR7C10.4 PROTEIN"/>
    <property type="match status" value="1"/>
</dbReference>
<dbReference type="InterPro" id="IPR046341">
    <property type="entry name" value="SET_dom_sf"/>
</dbReference>
<dbReference type="InterPro" id="IPR002893">
    <property type="entry name" value="Znf_MYND"/>
</dbReference>
<dbReference type="PROSITE" id="PS01360">
    <property type="entry name" value="ZF_MYND_1"/>
    <property type="match status" value="1"/>
</dbReference>
<dbReference type="AlphaFoldDB" id="A0A7M7PL91"/>
<keyword evidence="3" id="KW-0862">Zinc</keyword>
<evidence type="ECO:0000259" key="5">
    <source>
        <dbReference type="PROSITE" id="PS50280"/>
    </source>
</evidence>
<evidence type="ECO:0000259" key="6">
    <source>
        <dbReference type="PROSITE" id="PS50865"/>
    </source>
</evidence>
<keyword evidence="8" id="KW-1185">Reference proteome</keyword>
<keyword evidence="1" id="KW-0479">Metal-binding</keyword>
<protein>
    <submittedName>
        <fullName evidence="7">Uncharacterized protein</fullName>
    </submittedName>
</protein>
<proteinExistence type="predicted"/>
<dbReference type="GO" id="GO:0005634">
    <property type="term" value="C:nucleus"/>
    <property type="evidence" value="ECO:0000318"/>
    <property type="project" value="GO_Central"/>
</dbReference>
<dbReference type="GeneID" id="105441017"/>
<feature type="domain" description="SET" evidence="5">
    <location>
        <begin position="9"/>
        <end position="249"/>
    </location>
</feature>
<dbReference type="PROSITE" id="PS50865">
    <property type="entry name" value="ZF_MYND_2"/>
    <property type="match status" value="1"/>
</dbReference>
<evidence type="ECO:0000313" key="8">
    <source>
        <dbReference type="Proteomes" id="UP000007110"/>
    </source>
</evidence>
<evidence type="ECO:0000256" key="4">
    <source>
        <dbReference type="PROSITE-ProRule" id="PRU00134"/>
    </source>
</evidence>
<evidence type="ECO:0000313" key="7">
    <source>
        <dbReference type="EnsemblMetazoa" id="XP_030852900"/>
    </source>
</evidence>
<dbReference type="PROSITE" id="PS50280">
    <property type="entry name" value="SET"/>
    <property type="match status" value="1"/>
</dbReference>
<dbReference type="InterPro" id="IPR050869">
    <property type="entry name" value="H3K4_H4K5_MeTrfase"/>
</dbReference>